<dbReference type="SMART" id="SM00388">
    <property type="entry name" value="HisKA"/>
    <property type="match status" value="1"/>
</dbReference>
<dbReference type="PROSITE" id="PS50109">
    <property type="entry name" value="HIS_KIN"/>
    <property type="match status" value="1"/>
</dbReference>
<evidence type="ECO:0000256" key="3">
    <source>
        <dbReference type="ARBA" id="ARBA00012438"/>
    </source>
</evidence>
<feature type="transmembrane region" description="Helical" evidence="12">
    <location>
        <begin position="78"/>
        <end position="97"/>
    </location>
</feature>
<keyword evidence="6" id="KW-0808">Transferase</keyword>
<evidence type="ECO:0000256" key="4">
    <source>
        <dbReference type="ARBA" id="ARBA00022475"/>
    </source>
</evidence>
<dbReference type="Gene3D" id="3.30.450.40">
    <property type="match status" value="1"/>
</dbReference>
<feature type="domain" description="PAC" evidence="15">
    <location>
        <begin position="461"/>
        <end position="513"/>
    </location>
</feature>
<dbReference type="SUPFAM" id="SSF55785">
    <property type="entry name" value="PYP-like sensor domain (PAS domain)"/>
    <property type="match status" value="2"/>
</dbReference>
<dbReference type="CDD" id="cd00130">
    <property type="entry name" value="PAS"/>
    <property type="match status" value="2"/>
</dbReference>
<dbReference type="InterPro" id="IPR003661">
    <property type="entry name" value="HisK_dim/P_dom"/>
</dbReference>
<dbReference type="NCBIfam" id="TIGR00229">
    <property type="entry name" value="sensory_box"/>
    <property type="match status" value="2"/>
</dbReference>
<dbReference type="Gene3D" id="3.30.450.20">
    <property type="entry name" value="PAS domain"/>
    <property type="match status" value="2"/>
</dbReference>
<dbReference type="AlphaFoldDB" id="A0A250ITY9"/>
<dbReference type="Proteomes" id="UP000217257">
    <property type="component" value="Chromosome"/>
</dbReference>
<evidence type="ECO:0000256" key="11">
    <source>
        <dbReference type="ARBA" id="ARBA00023136"/>
    </source>
</evidence>
<dbReference type="InterPro" id="IPR013655">
    <property type="entry name" value="PAS_fold_3"/>
</dbReference>
<dbReference type="InterPro" id="IPR001610">
    <property type="entry name" value="PAC"/>
</dbReference>
<feature type="domain" description="Histidine kinase" evidence="13">
    <location>
        <begin position="699"/>
        <end position="914"/>
    </location>
</feature>
<dbReference type="PROSITE" id="PS50113">
    <property type="entry name" value="PAC"/>
    <property type="match status" value="1"/>
</dbReference>
<keyword evidence="12" id="KW-1133">Transmembrane helix</keyword>
<dbReference type="CDD" id="cd16922">
    <property type="entry name" value="HATPase_EvgS-ArcB-TorS-like"/>
    <property type="match status" value="1"/>
</dbReference>
<evidence type="ECO:0000256" key="7">
    <source>
        <dbReference type="ARBA" id="ARBA00022741"/>
    </source>
</evidence>
<evidence type="ECO:0000256" key="10">
    <source>
        <dbReference type="ARBA" id="ARBA00023012"/>
    </source>
</evidence>
<keyword evidence="11 12" id="KW-0472">Membrane</keyword>
<dbReference type="Pfam" id="PF02518">
    <property type="entry name" value="HATPase_c"/>
    <property type="match status" value="1"/>
</dbReference>
<dbReference type="FunFam" id="3.30.565.10:FF:000023">
    <property type="entry name" value="PAS domain-containing sensor histidine kinase"/>
    <property type="match status" value="1"/>
</dbReference>
<protein>
    <recommendedName>
        <fullName evidence="3">histidine kinase</fullName>
        <ecNumber evidence="3">2.7.13.3</ecNumber>
    </recommendedName>
</protein>
<dbReference type="GO" id="GO:0005886">
    <property type="term" value="C:plasma membrane"/>
    <property type="evidence" value="ECO:0007669"/>
    <property type="project" value="UniProtKB-SubCell"/>
</dbReference>
<gene>
    <name evidence="16" type="ORF">CYFUS_000621</name>
</gene>
<evidence type="ECO:0000313" key="16">
    <source>
        <dbReference type="EMBL" id="ATB35209.1"/>
    </source>
</evidence>
<name>A0A250ITY9_9BACT</name>
<accession>A0A250ITY9</accession>
<dbReference type="SMART" id="SM00091">
    <property type="entry name" value="PAS"/>
    <property type="match status" value="2"/>
</dbReference>
<dbReference type="PANTHER" id="PTHR43047:SF64">
    <property type="entry name" value="HISTIDINE KINASE CONTAINING CHEY-HOMOLOGOUS RECEIVER DOMAIN AND PAS DOMAIN-RELATED"/>
    <property type="match status" value="1"/>
</dbReference>
<dbReference type="SMART" id="SM00086">
    <property type="entry name" value="PAC"/>
    <property type="match status" value="2"/>
</dbReference>
<feature type="domain" description="PAS" evidence="14">
    <location>
        <begin position="387"/>
        <end position="457"/>
    </location>
</feature>
<organism evidence="16 17">
    <name type="scientific">Cystobacter fuscus</name>
    <dbReference type="NCBI Taxonomy" id="43"/>
    <lineage>
        <taxon>Bacteria</taxon>
        <taxon>Pseudomonadati</taxon>
        <taxon>Myxococcota</taxon>
        <taxon>Myxococcia</taxon>
        <taxon>Myxococcales</taxon>
        <taxon>Cystobacterineae</taxon>
        <taxon>Archangiaceae</taxon>
        <taxon>Cystobacter</taxon>
    </lineage>
</organism>
<feature type="transmembrane region" description="Helical" evidence="12">
    <location>
        <begin position="212"/>
        <end position="235"/>
    </location>
</feature>
<dbReference type="Pfam" id="PF08447">
    <property type="entry name" value="PAS_3"/>
    <property type="match status" value="1"/>
</dbReference>
<feature type="transmembrane region" description="Helical" evidence="12">
    <location>
        <begin position="109"/>
        <end position="128"/>
    </location>
</feature>
<keyword evidence="8 16" id="KW-0418">Kinase</keyword>
<dbReference type="InterPro" id="IPR000014">
    <property type="entry name" value="PAS"/>
</dbReference>
<evidence type="ECO:0000313" key="17">
    <source>
        <dbReference type="Proteomes" id="UP000217257"/>
    </source>
</evidence>
<evidence type="ECO:0000256" key="5">
    <source>
        <dbReference type="ARBA" id="ARBA00022553"/>
    </source>
</evidence>
<proteinExistence type="predicted"/>
<dbReference type="GO" id="GO:0000155">
    <property type="term" value="F:phosphorelay sensor kinase activity"/>
    <property type="evidence" value="ECO:0007669"/>
    <property type="project" value="InterPro"/>
</dbReference>
<evidence type="ECO:0000256" key="6">
    <source>
        <dbReference type="ARBA" id="ARBA00022679"/>
    </source>
</evidence>
<feature type="transmembrane region" description="Helical" evidence="12">
    <location>
        <begin position="148"/>
        <end position="167"/>
    </location>
</feature>
<comment type="catalytic activity">
    <reaction evidence="1">
        <text>ATP + protein L-histidine = ADP + protein N-phospho-L-histidine.</text>
        <dbReference type="EC" id="2.7.13.3"/>
    </reaction>
</comment>
<keyword evidence="12" id="KW-0812">Transmembrane</keyword>
<dbReference type="SUPFAM" id="SSF55781">
    <property type="entry name" value="GAF domain-like"/>
    <property type="match status" value="1"/>
</dbReference>
<dbReference type="InterPro" id="IPR036890">
    <property type="entry name" value="HATPase_C_sf"/>
</dbReference>
<keyword evidence="4" id="KW-1003">Cell membrane</keyword>
<evidence type="ECO:0000259" key="14">
    <source>
        <dbReference type="PROSITE" id="PS50112"/>
    </source>
</evidence>
<dbReference type="FunFam" id="3.30.450.40:FF:000035">
    <property type="entry name" value="PAS sensor protein"/>
    <property type="match status" value="1"/>
</dbReference>
<reference evidence="16 17" key="1">
    <citation type="submission" date="2017-06" db="EMBL/GenBank/DDBJ databases">
        <title>Sequencing and comparative analysis of myxobacterial genomes.</title>
        <authorList>
            <person name="Rupp O."/>
            <person name="Goesmann A."/>
            <person name="Sogaard-Andersen L."/>
        </authorList>
    </citation>
    <scope>NUCLEOTIDE SEQUENCE [LARGE SCALE GENOMIC DNA]</scope>
    <source>
        <strain evidence="16 17">DSM 52655</strain>
    </source>
</reference>
<dbReference type="SMART" id="SM00065">
    <property type="entry name" value="GAF"/>
    <property type="match status" value="1"/>
</dbReference>
<dbReference type="InterPro" id="IPR003594">
    <property type="entry name" value="HATPase_dom"/>
</dbReference>
<feature type="transmembrane region" description="Helical" evidence="12">
    <location>
        <begin position="34"/>
        <end position="58"/>
    </location>
</feature>
<evidence type="ECO:0000256" key="12">
    <source>
        <dbReference type="SAM" id="Phobius"/>
    </source>
</evidence>
<dbReference type="Pfam" id="PF13185">
    <property type="entry name" value="GAF_2"/>
    <property type="match status" value="1"/>
</dbReference>
<dbReference type="Gene3D" id="1.10.287.130">
    <property type="match status" value="1"/>
</dbReference>
<dbReference type="SMART" id="SM00387">
    <property type="entry name" value="HATPase_c"/>
    <property type="match status" value="1"/>
</dbReference>
<keyword evidence="9" id="KW-0067">ATP-binding</keyword>
<evidence type="ECO:0000259" key="13">
    <source>
        <dbReference type="PROSITE" id="PS50109"/>
    </source>
</evidence>
<dbReference type="KEGG" id="cfus:CYFUS_000621"/>
<dbReference type="Gene3D" id="3.30.565.10">
    <property type="entry name" value="Histidine kinase-like ATPase, C-terminal domain"/>
    <property type="match status" value="1"/>
</dbReference>
<evidence type="ECO:0000256" key="9">
    <source>
        <dbReference type="ARBA" id="ARBA00022840"/>
    </source>
</evidence>
<dbReference type="Pfam" id="PF13426">
    <property type="entry name" value="PAS_9"/>
    <property type="match status" value="1"/>
</dbReference>
<dbReference type="EMBL" id="CP022098">
    <property type="protein sequence ID" value="ATB35209.1"/>
    <property type="molecule type" value="Genomic_DNA"/>
</dbReference>
<dbReference type="InterPro" id="IPR003018">
    <property type="entry name" value="GAF"/>
</dbReference>
<sequence>MMPNTAIGFVLSGTALWLLHEEEANRRRRRTGQALALVVMLLGGLTLSEYIFGVDLGIDHLFFSETVKHLAPALPGRPSSMSALSFCLMGLALLVLHVRTRRGWLPTRLLSLAVTLLSAQSLIGYLYLEESLFESERLISTVPPYTPMAVHTALLFLLLSLGILSVHREHGLTGVLLRDDLGGIMARRLLPAAILTPLLVGGVRLLGERLGLYGTTFGVSVFVLITMASFLLVVVRNANALSRLEVQHRNMEQSLRLSEARFAGIVSNAADAIISIDEEQKITLFNTGAERIFGYSTSEALGRPLDLLLPEQFQARHKQYIREFAATGRTARQMGERLPILGRRKSGEEFPAEATISRLELDGTRLLTVILRDITVRKRAEEGLRNSEERFRTAFEDAPIGMALVGLDGLFLNVNGSLCEIVGYSQKELLTKTFQDITWPEDLELDLANARRMRQGELSSYQLEKRYIHKDGHLVTILRTGSLVRDSQGRPLYYIAQIQDISERKQLERAWRFLAEAGPRLAASLEPQTTLATVAGLTVPSLADWCVIDLLGEDGRVQWVESRAASPEKSRVLREMLTAYPHEPLRQGHIVADVLRTGQPALLPQIPEAVLEATAEDARHQELLHRLEPRSGIVVPLVARGRILGAVILTASESGRRYGARDLALAEELARRAALAIDNARLHEKSEQATRTRDEVLRIVAHDLRTPLNVIALNAGKLLKCPPEKRATDTKPLESIRKAVDRATRLIQDLLDVARMEAGRLSVDREPEQTAPLVKEAAELHRTLVEEKCIQLTVTVPEDAPSVFADRDRVLQILSNLLGNALKFTPMGGQITLRAEPTGSMVRFSVRDTGSGIAEEDLPHLFEPFWQAPAGRKQGAGLGLAIVKGLVDAHGGHIWVESNPGVGSTFFFTLPTASPAEEHPTHHA</sequence>
<comment type="subcellular location">
    <subcellularLocation>
        <location evidence="2">Cell membrane</location>
    </subcellularLocation>
</comment>
<dbReference type="CDD" id="cd00082">
    <property type="entry name" value="HisKA"/>
    <property type="match status" value="1"/>
</dbReference>
<dbReference type="PROSITE" id="PS50112">
    <property type="entry name" value="PAS"/>
    <property type="match status" value="2"/>
</dbReference>
<evidence type="ECO:0000256" key="2">
    <source>
        <dbReference type="ARBA" id="ARBA00004236"/>
    </source>
</evidence>
<dbReference type="InterPro" id="IPR004358">
    <property type="entry name" value="Sig_transdc_His_kin-like_C"/>
</dbReference>
<dbReference type="GO" id="GO:0005524">
    <property type="term" value="F:ATP binding"/>
    <property type="evidence" value="ECO:0007669"/>
    <property type="project" value="UniProtKB-KW"/>
</dbReference>
<feature type="domain" description="PAS" evidence="14">
    <location>
        <begin position="258"/>
        <end position="328"/>
    </location>
</feature>
<dbReference type="InterPro" id="IPR029016">
    <property type="entry name" value="GAF-like_dom_sf"/>
</dbReference>
<dbReference type="SUPFAM" id="SSF55874">
    <property type="entry name" value="ATPase domain of HSP90 chaperone/DNA topoisomerase II/histidine kinase"/>
    <property type="match status" value="1"/>
</dbReference>
<evidence type="ECO:0000256" key="8">
    <source>
        <dbReference type="ARBA" id="ARBA00022777"/>
    </source>
</evidence>
<keyword evidence="5" id="KW-0597">Phosphoprotein</keyword>
<dbReference type="InterPro" id="IPR036097">
    <property type="entry name" value="HisK_dim/P_sf"/>
</dbReference>
<dbReference type="InterPro" id="IPR000700">
    <property type="entry name" value="PAS-assoc_C"/>
</dbReference>
<dbReference type="SUPFAM" id="SSF47384">
    <property type="entry name" value="Homodimeric domain of signal transducing histidine kinase"/>
    <property type="match status" value="1"/>
</dbReference>
<dbReference type="Pfam" id="PF00512">
    <property type="entry name" value="HisKA"/>
    <property type="match status" value="1"/>
</dbReference>
<keyword evidence="7" id="KW-0547">Nucleotide-binding</keyword>
<dbReference type="InterPro" id="IPR035965">
    <property type="entry name" value="PAS-like_dom_sf"/>
</dbReference>
<dbReference type="PRINTS" id="PR00344">
    <property type="entry name" value="BCTRLSENSOR"/>
</dbReference>
<evidence type="ECO:0000259" key="15">
    <source>
        <dbReference type="PROSITE" id="PS50113"/>
    </source>
</evidence>
<evidence type="ECO:0000256" key="1">
    <source>
        <dbReference type="ARBA" id="ARBA00000085"/>
    </source>
</evidence>
<dbReference type="InterPro" id="IPR005467">
    <property type="entry name" value="His_kinase_dom"/>
</dbReference>
<dbReference type="EC" id="2.7.13.3" evidence="3"/>
<keyword evidence="10" id="KW-0902">Two-component regulatory system</keyword>
<dbReference type="PANTHER" id="PTHR43047">
    <property type="entry name" value="TWO-COMPONENT HISTIDINE PROTEIN KINASE"/>
    <property type="match status" value="1"/>
</dbReference>